<organism evidence="2 3">
    <name type="scientific">Gossypium barbadense</name>
    <name type="common">Sea Island cotton</name>
    <name type="synonym">Hibiscus barbadensis</name>
    <dbReference type="NCBI Taxonomy" id="3634"/>
    <lineage>
        <taxon>Eukaryota</taxon>
        <taxon>Viridiplantae</taxon>
        <taxon>Streptophyta</taxon>
        <taxon>Embryophyta</taxon>
        <taxon>Tracheophyta</taxon>
        <taxon>Spermatophyta</taxon>
        <taxon>Magnoliopsida</taxon>
        <taxon>eudicotyledons</taxon>
        <taxon>Gunneridae</taxon>
        <taxon>Pentapetalae</taxon>
        <taxon>rosids</taxon>
        <taxon>malvids</taxon>
        <taxon>Malvales</taxon>
        <taxon>Malvaceae</taxon>
        <taxon>Malvoideae</taxon>
        <taxon>Gossypium</taxon>
    </lineage>
</organism>
<dbReference type="Proteomes" id="UP000239757">
    <property type="component" value="Unassembled WGS sequence"/>
</dbReference>
<dbReference type="InterPro" id="IPR003245">
    <property type="entry name" value="Phytocyanin_dom"/>
</dbReference>
<protein>
    <recommendedName>
        <fullName evidence="1">Phytocyanin domain-containing protein</fullName>
    </recommendedName>
</protein>
<dbReference type="AlphaFoldDB" id="A0A2P5VRN3"/>
<evidence type="ECO:0000313" key="3">
    <source>
        <dbReference type="Proteomes" id="UP000239757"/>
    </source>
</evidence>
<name>A0A2P5VRN3_GOSBA</name>
<dbReference type="Gene3D" id="2.60.40.420">
    <property type="entry name" value="Cupredoxins - blue copper proteins"/>
    <property type="match status" value="1"/>
</dbReference>
<feature type="domain" description="Phytocyanin" evidence="1">
    <location>
        <begin position="20"/>
        <end position="72"/>
    </location>
</feature>
<dbReference type="InterPro" id="IPR008972">
    <property type="entry name" value="Cupredoxin"/>
</dbReference>
<reference evidence="2 3" key="1">
    <citation type="submission" date="2015-01" db="EMBL/GenBank/DDBJ databases">
        <title>Genome of allotetraploid Gossypium barbadense reveals genomic plasticity and fiber elongation in cotton evolution.</title>
        <authorList>
            <person name="Chen X."/>
            <person name="Liu X."/>
            <person name="Zhao B."/>
            <person name="Zheng H."/>
            <person name="Hu Y."/>
            <person name="Lu G."/>
            <person name="Yang C."/>
            <person name="Chen J."/>
            <person name="Shan C."/>
            <person name="Zhang L."/>
            <person name="Zhou Y."/>
            <person name="Wang L."/>
            <person name="Guo W."/>
            <person name="Bai Y."/>
            <person name="Ruan J."/>
            <person name="Shangguan X."/>
            <person name="Mao Y."/>
            <person name="Jiang J."/>
            <person name="Zhu Y."/>
            <person name="Lei J."/>
            <person name="Kang H."/>
            <person name="Chen S."/>
            <person name="He X."/>
            <person name="Wang R."/>
            <person name="Wang Y."/>
            <person name="Chen J."/>
            <person name="Wang L."/>
            <person name="Yu S."/>
            <person name="Wang B."/>
            <person name="Wei J."/>
            <person name="Song S."/>
            <person name="Lu X."/>
            <person name="Gao Z."/>
            <person name="Gu W."/>
            <person name="Deng X."/>
            <person name="Ma D."/>
            <person name="Wang S."/>
            <person name="Liang W."/>
            <person name="Fang L."/>
            <person name="Cai C."/>
            <person name="Zhu X."/>
            <person name="Zhou B."/>
            <person name="Zhang Y."/>
            <person name="Chen Z."/>
            <person name="Xu S."/>
            <person name="Zhu R."/>
            <person name="Wang S."/>
            <person name="Zhang T."/>
            <person name="Zhao G."/>
        </authorList>
    </citation>
    <scope>NUCLEOTIDE SEQUENCE [LARGE SCALE GENOMIC DNA]</scope>
    <source>
        <strain evidence="3">cv. Xinhai21</strain>
        <tissue evidence="2">Leaf</tissue>
    </source>
</reference>
<dbReference type="SUPFAM" id="SSF49503">
    <property type="entry name" value="Cupredoxins"/>
    <property type="match status" value="1"/>
</dbReference>
<proteinExistence type="predicted"/>
<accession>A0A2P5VRN3</accession>
<evidence type="ECO:0000259" key="1">
    <source>
        <dbReference type="Pfam" id="PF02298"/>
    </source>
</evidence>
<dbReference type="OrthoDB" id="959565at2759"/>
<dbReference type="Pfam" id="PF02298">
    <property type="entry name" value="Cu_bind_like"/>
    <property type="match status" value="1"/>
</dbReference>
<dbReference type="GO" id="GO:0009055">
    <property type="term" value="F:electron transfer activity"/>
    <property type="evidence" value="ECO:0007669"/>
    <property type="project" value="InterPro"/>
</dbReference>
<dbReference type="EMBL" id="KZ671280">
    <property type="protein sequence ID" value="PPR81507.1"/>
    <property type="molecule type" value="Genomic_DNA"/>
</dbReference>
<gene>
    <name evidence="2" type="ORF">GOBAR_AA39207</name>
</gene>
<evidence type="ECO:0000313" key="2">
    <source>
        <dbReference type="EMBL" id="PPR81507.1"/>
    </source>
</evidence>
<sequence length="104" mass="11931">METNFGLKEKVEEHCIVAIQYKKDSVLVVTKEEYEKCETWQPQFFKNGDTAFKLNRPGLFYLFSCATGHCQKIIIKVLDTAVVPPESQNSTATDMPDDGENWYC</sequence>